<evidence type="ECO:0000313" key="4">
    <source>
        <dbReference type="EMBL" id="QMT00816.1"/>
    </source>
</evidence>
<feature type="compositionally biased region" description="Basic and acidic residues" evidence="1">
    <location>
        <begin position="10"/>
        <end position="22"/>
    </location>
</feature>
<reference evidence="5" key="1">
    <citation type="submission" date="2020-07" db="EMBL/GenBank/DDBJ databases">
        <title>novel species isolated from the respiratory tract of Marmot.</title>
        <authorList>
            <person name="Zhang G."/>
        </authorList>
    </citation>
    <scope>NUCLEOTIDE SEQUENCE [LARGE SCALE GENOMIC DNA]</scope>
    <source>
        <strain evidence="5">686</strain>
    </source>
</reference>
<dbReference type="EMBL" id="CP059491">
    <property type="protein sequence ID" value="QMT00816.1"/>
    <property type="molecule type" value="Genomic_DNA"/>
</dbReference>
<gene>
    <name evidence="4" type="ORF">H1R19_18315</name>
</gene>
<sequence length="313" mass="33768">MGNVTLLTADSDRVHDGSHEPTGEESFQESWYLTFYDPGTGIGGNYHLGLQTPRGRADVWNWTVVDNKVAGHFESLTLPLPDGDLSDLTLGGLDITTVEPLRAYDVTATYPDSDLTATVRYEAFTDPFAFGLDGKGVQIGSSHYESFGRVTGTVSTGGTETEFSTWAFQDHSWGPRSWSSLRSHRWICATFGDDLFMSVAGFVTDAGSRVSGYVYDNGFRAVERVSFGMSVDDDGYSPTGCDARIWTTDGRGYHVQGRSVVADANSHDEGFFAGDGLTVFEMGGRLGTGLLEVAELKSLTPAMEAALGRGAAR</sequence>
<dbReference type="AlphaFoldDB" id="A0A7D7LWY7"/>
<keyword evidence="5" id="KW-1185">Reference proteome</keyword>
<dbReference type="InterPro" id="IPR055493">
    <property type="entry name" value="DUF7065"/>
</dbReference>
<dbReference type="Pfam" id="PF23213">
    <property type="entry name" value="DUF7065"/>
    <property type="match status" value="1"/>
</dbReference>
<evidence type="ECO:0000259" key="3">
    <source>
        <dbReference type="Pfam" id="PF23213"/>
    </source>
</evidence>
<evidence type="ECO:0000259" key="2">
    <source>
        <dbReference type="Pfam" id="PF23212"/>
    </source>
</evidence>
<dbReference type="InterPro" id="IPR055492">
    <property type="entry name" value="DUF7064"/>
</dbReference>
<dbReference type="SUPFAM" id="SSF159245">
    <property type="entry name" value="AttH-like"/>
    <property type="match status" value="1"/>
</dbReference>
<protein>
    <recommendedName>
        <fullName evidence="6">AttH domain-containing protein</fullName>
    </recommendedName>
</protein>
<organism evidence="4 5">
    <name type="scientific">Gordonia jinghuaiqii</name>
    <dbReference type="NCBI Taxonomy" id="2758710"/>
    <lineage>
        <taxon>Bacteria</taxon>
        <taxon>Bacillati</taxon>
        <taxon>Actinomycetota</taxon>
        <taxon>Actinomycetes</taxon>
        <taxon>Mycobacteriales</taxon>
        <taxon>Gordoniaceae</taxon>
        <taxon>Gordonia</taxon>
    </lineage>
</organism>
<evidence type="ECO:0000313" key="5">
    <source>
        <dbReference type="Proteomes" id="UP000515663"/>
    </source>
</evidence>
<evidence type="ECO:0000256" key="1">
    <source>
        <dbReference type="SAM" id="MobiDB-lite"/>
    </source>
</evidence>
<name>A0A7D7LWY7_9ACTN</name>
<evidence type="ECO:0008006" key="6">
    <source>
        <dbReference type="Google" id="ProtNLM"/>
    </source>
</evidence>
<dbReference type="Proteomes" id="UP000515663">
    <property type="component" value="Chromosome"/>
</dbReference>
<feature type="domain" description="DUF7065" evidence="3">
    <location>
        <begin position="7"/>
        <end position="176"/>
    </location>
</feature>
<dbReference type="KEGG" id="gji:H1R19_18315"/>
<dbReference type="Pfam" id="PF23212">
    <property type="entry name" value="DUF7064"/>
    <property type="match status" value="1"/>
</dbReference>
<dbReference type="RefSeq" id="WP_219849757.1">
    <property type="nucleotide sequence ID" value="NZ_CP059491.1"/>
</dbReference>
<accession>A0A7D7LWY7</accession>
<proteinExistence type="predicted"/>
<feature type="region of interest" description="Disordered" evidence="1">
    <location>
        <begin position="1"/>
        <end position="26"/>
    </location>
</feature>
<feature type="domain" description="DUF7064" evidence="2">
    <location>
        <begin position="178"/>
        <end position="295"/>
    </location>
</feature>